<evidence type="ECO:0000313" key="2">
    <source>
        <dbReference type="Proteomes" id="UP001489719"/>
    </source>
</evidence>
<dbReference type="EMBL" id="MU970038">
    <property type="protein sequence ID" value="KAK9325772.1"/>
    <property type="molecule type" value="Genomic_DNA"/>
</dbReference>
<gene>
    <name evidence="1" type="ORF">V1517DRAFT_253234</name>
</gene>
<comment type="caution">
    <text evidence="1">The sequence shown here is derived from an EMBL/GenBank/DDBJ whole genome shotgun (WGS) entry which is preliminary data.</text>
</comment>
<proteinExistence type="predicted"/>
<protein>
    <submittedName>
        <fullName evidence="1">Rab-GTPase-TBC domain-containing protein</fullName>
    </submittedName>
</protein>
<organism evidence="1 2">
    <name type="scientific">Lipomyces orientalis</name>
    <dbReference type="NCBI Taxonomy" id="1233043"/>
    <lineage>
        <taxon>Eukaryota</taxon>
        <taxon>Fungi</taxon>
        <taxon>Dikarya</taxon>
        <taxon>Ascomycota</taxon>
        <taxon>Saccharomycotina</taxon>
        <taxon>Lipomycetes</taxon>
        <taxon>Lipomycetales</taxon>
        <taxon>Lipomycetaceae</taxon>
        <taxon>Lipomyces</taxon>
    </lineage>
</organism>
<dbReference type="Proteomes" id="UP001489719">
    <property type="component" value="Unassembled WGS sequence"/>
</dbReference>
<evidence type="ECO:0000313" key="1">
    <source>
        <dbReference type="EMBL" id="KAK9325772.1"/>
    </source>
</evidence>
<sequence>MRKIGHRRRDPIESALRKPPIVVDQGLSELRYLILTQGLSNDPEKDFCSYRPYVWCILLKISPIQSKDYLALVHRGASPAYSKIRNDTFRTLTTDILFQRRVSETSLIRILNALAWKQLYVQGLNVLAAPFLYACGSETQAFALFDTYVHACCPLYVKPMLEGVHLGLKLLDTCLKIIDPTLFSYLKGKLLMAELYGFASVLTLSACTPPLNEVLILWDFLIAFGPHMNILAVVAQLLLIRDSILASQSPMTLLRTFPPLQAKKVITLAVSFVSKLPEELYDLLVRHTYDETVSDTIKTLRFGRF</sequence>
<keyword evidence="2" id="KW-1185">Reference proteome</keyword>
<name>A0ACC3TX53_9ASCO</name>
<accession>A0ACC3TX53</accession>
<reference evidence="2" key="1">
    <citation type="journal article" date="2024" name="Front. Bioeng. Biotechnol.">
        <title>Genome-scale model development and genomic sequencing of the oleaginous clade Lipomyces.</title>
        <authorList>
            <person name="Czajka J.J."/>
            <person name="Han Y."/>
            <person name="Kim J."/>
            <person name="Mondo S.J."/>
            <person name="Hofstad B.A."/>
            <person name="Robles A."/>
            <person name="Haridas S."/>
            <person name="Riley R."/>
            <person name="LaButti K."/>
            <person name="Pangilinan J."/>
            <person name="Andreopoulos W."/>
            <person name="Lipzen A."/>
            <person name="Yan J."/>
            <person name="Wang M."/>
            <person name="Ng V."/>
            <person name="Grigoriev I.V."/>
            <person name="Spatafora J.W."/>
            <person name="Magnuson J.K."/>
            <person name="Baker S.E."/>
            <person name="Pomraning K.R."/>
        </authorList>
    </citation>
    <scope>NUCLEOTIDE SEQUENCE [LARGE SCALE GENOMIC DNA]</scope>
    <source>
        <strain evidence="2">CBS 10300</strain>
    </source>
</reference>